<keyword evidence="3" id="KW-1185">Reference proteome</keyword>
<comment type="caution">
    <text evidence="2">The sequence shown here is derived from an EMBL/GenBank/DDBJ whole genome shotgun (WGS) entry which is preliminary data.</text>
</comment>
<evidence type="ECO:0000313" key="2">
    <source>
        <dbReference type="EMBL" id="PVD28978.1"/>
    </source>
</evidence>
<gene>
    <name evidence="2" type="ORF">C0Q70_11575</name>
</gene>
<dbReference type="Proteomes" id="UP000245119">
    <property type="component" value="Linkage Group LG6"/>
</dbReference>
<sequence length="481" mass="51466">MLYTFHSKTSSSGYESAIIGEAHGLITDMLADSNLPPHIVSGLRAVSNLLKPPETHGSFHKPRVSPLVSLTEASGHGSDNEESPYTGERPSSLPKRLRRSLPPSLIRRMSTSTWTTTTTATGMPTLELEPCRMRSASFRHSREGTPGSSPSGSRSNSPSPSTNNTVVLTIPKSRSFSLASATTTHPSYSRRYSRKSVANDGSLVTVSGSNSTPAFGGNVVAAATTSTAAIPATVPVGVVAPISPTRLEARVDGKGLSPLVKAELQAEEQDGTEGAFGGGGGGRAGGTNTAGASLLRQRLITSDYESSDSPNSSDLSDNVGVAEDGSSSLRRKEGLRHHAGRLKVTCDSKRRPRSTEADDLENDEIEEEEEEHHEAIAEEREQVEADDTLEGQLALGERRALFTLEDVENVALLQNTRLNEWDYPIFELAHQEQTFILSKARVFERFVSLSAIPVGFVLDCMEEQGPLSLGSTATRSPLRGD</sequence>
<feature type="compositionally biased region" description="Low complexity" evidence="1">
    <location>
        <begin position="144"/>
        <end position="165"/>
    </location>
</feature>
<organism evidence="2 3">
    <name type="scientific">Pomacea canaliculata</name>
    <name type="common">Golden apple snail</name>
    <dbReference type="NCBI Taxonomy" id="400727"/>
    <lineage>
        <taxon>Eukaryota</taxon>
        <taxon>Metazoa</taxon>
        <taxon>Spiralia</taxon>
        <taxon>Lophotrochozoa</taxon>
        <taxon>Mollusca</taxon>
        <taxon>Gastropoda</taxon>
        <taxon>Caenogastropoda</taxon>
        <taxon>Architaenioglossa</taxon>
        <taxon>Ampullarioidea</taxon>
        <taxon>Ampullariidae</taxon>
        <taxon>Pomacea</taxon>
    </lineage>
</organism>
<reference evidence="2 3" key="1">
    <citation type="submission" date="2018-04" db="EMBL/GenBank/DDBJ databases">
        <title>The genome of golden apple snail Pomacea canaliculata provides insight into stress tolerance and invasive adaptation.</title>
        <authorList>
            <person name="Liu C."/>
            <person name="Liu B."/>
            <person name="Ren Y."/>
            <person name="Zhang Y."/>
            <person name="Wang H."/>
            <person name="Li S."/>
            <person name="Jiang F."/>
            <person name="Yin L."/>
            <person name="Zhang G."/>
            <person name="Qian W."/>
            <person name="Fan W."/>
        </authorList>
    </citation>
    <scope>NUCLEOTIDE SEQUENCE [LARGE SCALE GENOMIC DNA]</scope>
    <source>
        <strain evidence="2">SZHN2017</strain>
        <tissue evidence="2">Muscle</tissue>
    </source>
</reference>
<name>A0A2T7P6C8_POMCA</name>
<dbReference type="STRING" id="400727.A0A2T7P6C8"/>
<accession>A0A2T7P6C8</accession>
<feature type="compositionally biased region" description="Acidic residues" evidence="1">
    <location>
        <begin position="357"/>
        <end position="371"/>
    </location>
</feature>
<feature type="compositionally biased region" description="Low complexity" evidence="1">
    <location>
        <begin position="89"/>
        <end position="125"/>
    </location>
</feature>
<proteinExistence type="predicted"/>
<feature type="compositionally biased region" description="Basic and acidic residues" evidence="1">
    <location>
        <begin position="344"/>
        <end position="356"/>
    </location>
</feature>
<evidence type="ECO:0000256" key="1">
    <source>
        <dbReference type="SAM" id="MobiDB-lite"/>
    </source>
</evidence>
<protein>
    <recommendedName>
        <fullName evidence="4">PDEase domain-containing protein</fullName>
    </recommendedName>
</protein>
<feature type="region of interest" description="Disordered" evidence="1">
    <location>
        <begin position="303"/>
        <end position="375"/>
    </location>
</feature>
<evidence type="ECO:0000313" key="3">
    <source>
        <dbReference type="Proteomes" id="UP000245119"/>
    </source>
</evidence>
<feature type="region of interest" description="Disordered" evidence="1">
    <location>
        <begin position="266"/>
        <end position="289"/>
    </location>
</feature>
<dbReference type="AlphaFoldDB" id="A0A2T7P6C8"/>
<feature type="compositionally biased region" description="Low complexity" evidence="1">
    <location>
        <begin position="303"/>
        <end position="317"/>
    </location>
</feature>
<feature type="region of interest" description="Disordered" evidence="1">
    <location>
        <begin position="70"/>
        <end position="166"/>
    </location>
</feature>
<dbReference type="EMBL" id="PZQS01000006">
    <property type="protein sequence ID" value="PVD28978.1"/>
    <property type="molecule type" value="Genomic_DNA"/>
</dbReference>
<dbReference type="OrthoDB" id="189220at2759"/>
<evidence type="ECO:0008006" key="4">
    <source>
        <dbReference type="Google" id="ProtNLM"/>
    </source>
</evidence>
<feature type="compositionally biased region" description="Gly residues" evidence="1">
    <location>
        <begin position="274"/>
        <end position="285"/>
    </location>
</feature>